<evidence type="ECO:0008006" key="5">
    <source>
        <dbReference type="Google" id="ProtNLM"/>
    </source>
</evidence>
<accession>A0A9D7JZX3</accession>
<evidence type="ECO:0000256" key="1">
    <source>
        <dbReference type="SAM" id="MobiDB-lite"/>
    </source>
</evidence>
<comment type="caution">
    <text evidence="3">The sequence shown here is derived from an EMBL/GenBank/DDBJ whole genome shotgun (WGS) entry which is preliminary data.</text>
</comment>
<evidence type="ECO:0000313" key="4">
    <source>
        <dbReference type="Proteomes" id="UP000886689"/>
    </source>
</evidence>
<protein>
    <recommendedName>
        <fullName evidence="5">LysM domain-containing protein</fullName>
    </recommendedName>
</protein>
<feature type="chain" id="PRO_5039505986" description="LysM domain-containing protein" evidence="2">
    <location>
        <begin position="24"/>
        <end position="498"/>
    </location>
</feature>
<sequence length="498" mass="53357">MNRLLLKLFVAVVAATVAPLAPADQWILAPGETPRSLAQLLYPAQPGTQRHFIEALAAANPGLAIDDSDMPKLAVGTPLQMPDWRMLSGTSNGARGVPDAAGTLSPKPVASSRERQEPPLVAVPVGPQAQGARENRGDHGELTVTPLRLSTALAPRQEAEAQLRQMLRLEYRLLTSFNEQLSSSHAAPLAGEPPAELAPPAESPARMPPAANLPVVPVETGNSSPPVPVTLPPVVTPPPSAETASPPVKIPQAPPQVIPETVDALPAWSYSAGLGAVMLAVLVLLRRRRVAAPVPDFAVAETIVMERPPVSASEMEALFAAPEASSARVVKAVSLPPPVDKGDPDPVMELAEIMLSFGRLQGAAQTLQEYIEANPKEALQPWFKLLEVYRVGDMRAEFDVLAQKLNRNFNVELQHWDTEAPAVLVAPDQEAKALSLEEVPHICEQVVSRWGKPECIDYLHQLLRDNRGGQRSGFTLPVVQEILLLIDILLVQAASGNK</sequence>
<feature type="compositionally biased region" description="Low complexity" evidence="1">
    <location>
        <begin position="186"/>
        <end position="205"/>
    </location>
</feature>
<organism evidence="3 4">
    <name type="scientific">Candidatus Proximibacter danicus</name>
    <dbReference type="NCBI Taxonomy" id="2954365"/>
    <lineage>
        <taxon>Bacteria</taxon>
        <taxon>Pseudomonadati</taxon>
        <taxon>Pseudomonadota</taxon>
        <taxon>Betaproteobacteria</taxon>
        <taxon>Candidatus Proximibacter</taxon>
    </lineage>
</organism>
<dbReference type="EMBL" id="JADJUC010000001">
    <property type="protein sequence ID" value="MBK8522774.1"/>
    <property type="molecule type" value="Genomic_DNA"/>
</dbReference>
<feature type="region of interest" description="Disordered" evidence="1">
    <location>
        <begin position="184"/>
        <end position="250"/>
    </location>
</feature>
<evidence type="ECO:0000313" key="3">
    <source>
        <dbReference type="EMBL" id="MBK8522774.1"/>
    </source>
</evidence>
<feature type="compositionally biased region" description="Pro residues" evidence="1">
    <location>
        <begin position="225"/>
        <end position="240"/>
    </location>
</feature>
<feature type="signal peptide" evidence="2">
    <location>
        <begin position="1"/>
        <end position="23"/>
    </location>
</feature>
<dbReference type="AlphaFoldDB" id="A0A9D7JZX3"/>
<feature type="region of interest" description="Disordered" evidence="1">
    <location>
        <begin position="90"/>
        <end position="118"/>
    </location>
</feature>
<reference evidence="3" key="1">
    <citation type="submission" date="2020-10" db="EMBL/GenBank/DDBJ databases">
        <title>Connecting structure to function with the recovery of over 1000 high-quality activated sludge metagenome-assembled genomes encoding full-length rRNA genes using long-read sequencing.</title>
        <authorList>
            <person name="Singleton C.M."/>
            <person name="Petriglieri F."/>
            <person name="Kristensen J.M."/>
            <person name="Kirkegaard R.H."/>
            <person name="Michaelsen T.Y."/>
            <person name="Andersen M.H."/>
            <person name="Karst S.M."/>
            <person name="Dueholm M.S."/>
            <person name="Nielsen P.H."/>
            <person name="Albertsen M."/>
        </authorList>
    </citation>
    <scope>NUCLEOTIDE SEQUENCE</scope>
    <source>
        <strain evidence="3">Hirt_18-Q3-R61-65_BATAC.395</strain>
    </source>
</reference>
<gene>
    <name evidence="3" type="ORF">IPL58_00760</name>
</gene>
<dbReference type="Proteomes" id="UP000886689">
    <property type="component" value="Unassembled WGS sequence"/>
</dbReference>
<proteinExistence type="predicted"/>
<evidence type="ECO:0000256" key="2">
    <source>
        <dbReference type="SAM" id="SignalP"/>
    </source>
</evidence>
<name>A0A9D7JZX3_9PROT</name>
<keyword evidence="2" id="KW-0732">Signal</keyword>